<dbReference type="Proteomes" id="UP000281406">
    <property type="component" value="Unassembled WGS sequence"/>
</dbReference>
<evidence type="ECO:0000256" key="1">
    <source>
        <dbReference type="ARBA" id="ARBA00022801"/>
    </source>
</evidence>
<organism evidence="3 4">
    <name type="scientific">Anabarilius grahami</name>
    <name type="common">Kanglang fish</name>
    <name type="synonym">Barilius grahami</name>
    <dbReference type="NCBI Taxonomy" id="495550"/>
    <lineage>
        <taxon>Eukaryota</taxon>
        <taxon>Metazoa</taxon>
        <taxon>Chordata</taxon>
        <taxon>Craniata</taxon>
        <taxon>Vertebrata</taxon>
        <taxon>Euteleostomi</taxon>
        <taxon>Actinopterygii</taxon>
        <taxon>Neopterygii</taxon>
        <taxon>Teleostei</taxon>
        <taxon>Ostariophysi</taxon>
        <taxon>Cypriniformes</taxon>
        <taxon>Xenocyprididae</taxon>
        <taxon>Xenocypridinae</taxon>
        <taxon>Xenocypridinae incertae sedis</taxon>
        <taxon>Anabarilius</taxon>
    </lineage>
</organism>
<evidence type="ECO:0000313" key="3">
    <source>
        <dbReference type="EMBL" id="ROL45726.1"/>
    </source>
</evidence>
<accession>A0A3N0YHI7</accession>
<protein>
    <recommendedName>
        <fullName evidence="2">Peptidase A2 domain-containing protein</fullName>
    </recommendedName>
</protein>
<keyword evidence="1" id="KW-0378">Hydrolase</keyword>
<name>A0A3N0YHI7_ANAGA</name>
<dbReference type="Gene3D" id="2.40.70.10">
    <property type="entry name" value="Acid Proteases"/>
    <property type="match status" value="1"/>
</dbReference>
<dbReference type="InterPro" id="IPR021109">
    <property type="entry name" value="Peptidase_aspartic_dom_sf"/>
</dbReference>
<dbReference type="InterPro" id="IPR001969">
    <property type="entry name" value="Aspartic_peptidase_AS"/>
</dbReference>
<dbReference type="InterPro" id="IPR050951">
    <property type="entry name" value="Retrovirus_Pol_polyprotein"/>
</dbReference>
<dbReference type="AlphaFoldDB" id="A0A3N0YHI7"/>
<feature type="domain" description="Peptidase A2" evidence="2">
    <location>
        <begin position="29"/>
        <end position="106"/>
    </location>
</feature>
<reference evidence="3 4" key="1">
    <citation type="submission" date="2018-10" db="EMBL/GenBank/DDBJ databases">
        <title>Genome assembly for a Yunnan-Guizhou Plateau 3E fish, Anabarilius grahami (Regan), and its evolutionary and genetic applications.</title>
        <authorList>
            <person name="Jiang W."/>
        </authorList>
    </citation>
    <scope>NUCLEOTIDE SEQUENCE [LARGE SCALE GENOMIC DNA]</scope>
    <source>
        <strain evidence="3">AG-KIZ</strain>
        <tissue evidence="3">Muscle</tissue>
    </source>
</reference>
<dbReference type="InterPro" id="IPR043502">
    <property type="entry name" value="DNA/RNA_pol_sf"/>
</dbReference>
<dbReference type="EMBL" id="RJVU01042540">
    <property type="protein sequence ID" value="ROL45726.1"/>
    <property type="molecule type" value="Genomic_DNA"/>
</dbReference>
<keyword evidence="4" id="KW-1185">Reference proteome</keyword>
<evidence type="ECO:0000313" key="4">
    <source>
        <dbReference type="Proteomes" id="UP000281406"/>
    </source>
</evidence>
<dbReference type="Gene3D" id="3.10.10.10">
    <property type="entry name" value="HIV Type 1 Reverse Transcriptase, subunit A, domain 1"/>
    <property type="match status" value="1"/>
</dbReference>
<dbReference type="PANTHER" id="PTHR37984">
    <property type="entry name" value="PROTEIN CBG26694"/>
    <property type="match status" value="1"/>
</dbReference>
<dbReference type="PANTHER" id="PTHR37984:SF15">
    <property type="entry name" value="INTEGRASE CATALYTIC DOMAIN-CONTAINING PROTEIN"/>
    <property type="match status" value="1"/>
</dbReference>
<proteinExistence type="predicted"/>
<dbReference type="PROSITE" id="PS00141">
    <property type="entry name" value="ASP_PROTEASE"/>
    <property type="match status" value="1"/>
</dbReference>
<dbReference type="GO" id="GO:0006508">
    <property type="term" value="P:proteolysis"/>
    <property type="evidence" value="ECO:0007669"/>
    <property type="project" value="InterPro"/>
</dbReference>
<dbReference type="InterPro" id="IPR001995">
    <property type="entry name" value="Peptidase_A2_cat"/>
</dbReference>
<comment type="caution">
    <text evidence="3">The sequence shown here is derived from an EMBL/GenBank/DDBJ whole genome shotgun (WGS) entry which is preliminary data.</text>
</comment>
<evidence type="ECO:0000259" key="2">
    <source>
        <dbReference type="PROSITE" id="PS50175"/>
    </source>
</evidence>
<dbReference type="GO" id="GO:0004190">
    <property type="term" value="F:aspartic-type endopeptidase activity"/>
    <property type="evidence" value="ECO:0007669"/>
    <property type="project" value="InterPro"/>
</dbReference>
<sequence length="218" mass="24353">MHRHYEEQRRCTHLMCTVQISLCGTTQNVELMLDTGSAVSIIPMSLCTQYFLNATLVKAKVNLVSYGGHAISVMGCIEAEIMYGERRATAELFFVNTGTAVLGRDLFAALELQLLDGRIVTLSCRTINSADVGTNPEKLGCAQGFAHLVKVRADVKPVQQKLRRLPFAVRDAVSQELKRLIQQDVIEPIESSEWVTPVVVTQKKRWKHTTLRGLVRTK</sequence>
<dbReference type="SUPFAM" id="SSF56672">
    <property type="entry name" value="DNA/RNA polymerases"/>
    <property type="match status" value="1"/>
</dbReference>
<dbReference type="OrthoDB" id="8948025at2759"/>
<dbReference type="SUPFAM" id="SSF50630">
    <property type="entry name" value="Acid proteases"/>
    <property type="match status" value="1"/>
</dbReference>
<gene>
    <name evidence="3" type="ORF">DPX16_0114</name>
</gene>
<dbReference type="PROSITE" id="PS50175">
    <property type="entry name" value="ASP_PROT_RETROV"/>
    <property type="match status" value="1"/>
</dbReference>